<sequence>MRRSNRLRAGKCSLPSAAPQQINRTKPPFFFHSCVFDLVEIVDIEDDLTDFPSETTPNPIPTPNPIASPPRIPKSLPRIVQRTPKGRVKKRAWRTPMKKTTNTIPENHVETEPDTQNEALSQPPIDKVSKVENAVENHNSEPEEVGLQAAGQNASQLQQSKRQYERNRRASYKRPSPTGQAIVQGGKGEAPKIFVPRVNPHASSGEEIDSDNDPDYHQYESEELHSPYSSEGAADSENEVWPQGNPNASFGNVHLELRMEFATLKEFQRIVRVFNI</sequence>
<feature type="compositionally biased region" description="Basic and acidic residues" evidence="1">
    <location>
        <begin position="214"/>
        <end position="225"/>
    </location>
</feature>
<feature type="compositionally biased region" description="Polar residues" evidence="1">
    <location>
        <begin position="150"/>
        <end position="161"/>
    </location>
</feature>
<evidence type="ECO:0000256" key="1">
    <source>
        <dbReference type="SAM" id="MobiDB-lite"/>
    </source>
</evidence>
<feature type="region of interest" description="Disordered" evidence="1">
    <location>
        <begin position="50"/>
        <end position="124"/>
    </location>
</feature>
<evidence type="ECO:0000313" key="3">
    <source>
        <dbReference type="Proteomes" id="UP001341840"/>
    </source>
</evidence>
<reference evidence="2 3" key="1">
    <citation type="journal article" date="2023" name="Plants (Basel)">
        <title>Bridging the Gap: Combining Genomics and Transcriptomics Approaches to Understand Stylosanthes scabra, an Orphan Legume from the Brazilian Caatinga.</title>
        <authorList>
            <person name="Ferreira-Neto J.R.C."/>
            <person name="da Silva M.D."/>
            <person name="Binneck E."/>
            <person name="de Melo N.F."/>
            <person name="da Silva R.H."/>
            <person name="de Melo A.L.T.M."/>
            <person name="Pandolfi V."/>
            <person name="Bustamante F.O."/>
            <person name="Brasileiro-Vidal A.C."/>
            <person name="Benko-Iseppon A.M."/>
        </authorList>
    </citation>
    <scope>NUCLEOTIDE SEQUENCE [LARGE SCALE GENOMIC DNA]</scope>
    <source>
        <tissue evidence="2">Leaves</tissue>
    </source>
</reference>
<feature type="region of interest" description="Disordered" evidence="1">
    <location>
        <begin position="148"/>
        <end position="244"/>
    </location>
</feature>
<protein>
    <submittedName>
        <fullName evidence="2">Uncharacterized protein</fullName>
    </submittedName>
</protein>
<keyword evidence="3" id="KW-1185">Reference proteome</keyword>
<evidence type="ECO:0000313" key="2">
    <source>
        <dbReference type="EMBL" id="MED6137249.1"/>
    </source>
</evidence>
<accession>A0ABU6SM81</accession>
<dbReference type="EMBL" id="JASCZI010061017">
    <property type="protein sequence ID" value="MED6137249.1"/>
    <property type="molecule type" value="Genomic_DNA"/>
</dbReference>
<gene>
    <name evidence="2" type="ORF">PIB30_063363</name>
</gene>
<dbReference type="Proteomes" id="UP001341840">
    <property type="component" value="Unassembled WGS sequence"/>
</dbReference>
<proteinExistence type="predicted"/>
<name>A0ABU6SM81_9FABA</name>
<organism evidence="2 3">
    <name type="scientific">Stylosanthes scabra</name>
    <dbReference type="NCBI Taxonomy" id="79078"/>
    <lineage>
        <taxon>Eukaryota</taxon>
        <taxon>Viridiplantae</taxon>
        <taxon>Streptophyta</taxon>
        <taxon>Embryophyta</taxon>
        <taxon>Tracheophyta</taxon>
        <taxon>Spermatophyta</taxon>
        <taxon>Magnoliopsida</taxon>
        <taxon>eudicotyledons</taxon>
        <taxon>Gunneridae</taxon>
        <taxon>Pentapetalae</taxon>
        <taxon>rosids</taxon>
        <taxon>fabids</taxon>
        <taxon>Fabales</taxon>
        <taxon>Fabaceae</taxon>
        <taxon>Papilionoideae</taxon>
        <taxon>50 kb inversion clade</taxon>
        <taxon>dalbergioids sensu lato</taxon>
        <taxon>Dalbergieae</taxon>
        <taxon>Pterocarpus clade</taxon>
        <taxon>Stylosanthes</taxon>
    </lineage>
</organism>
<comment type="caution">
    <text evidence="2">The sequence shown here is derived from an EMBL/GenBank/DDBJ whole genome shotgun (WGS) entry which is preliminary data.</text>
</comment>
<feature type="compositionally biased region" description="Pro residues" evidence="1">
    <location>
        <begin position="58"/>
        <end position="72"/>
    </location>
</feature>
<feature type="compositionally biased region" description="Basic residues" evidence="1">
    <location>
        <begin position="84"/>
        <end position="97"/>
    </location>
</feature>